<gene>
    <name evidence="10" type="ORF">DK843_08075</name>
</gene>
<proteinExistence type="predicted"/>
<feature type="modified residue" description="4-aspartylphosphate" evidence="6">
    <location>
        <position position="51"/>
    </location>
</feature>
<protein>
    <submittedName>
        <fullName evidence="10">DNA-binding response regulator</fullName>
    </submittedName>
</protein>
<dbReference type="SUPFAM" id="SSF52172">
    <property type="entry name" value="CheY-like"/>
    <property type="match status" value="1"/>
</dbReference>
<dbReference type="Pfam" id="PF00072">
    <property type="entry name" value="Response_reg"/>
    <property type="match status" value="1"/>
</dbReference>
<evidence type="ECO:0000256" key="6">
    <source>
        <dbReference type="PROSITE-ProRule" id="PRU00169"/>
    </source>
</evidence>
<dbReference type="Gene3D" id="6.10.250.690">
    <property type="match status" value="1"/>
</dbReference>
<dbReference type="Proteomes" id="UP000252038">
    <property type="component" value="Chromosome"/>
</dbReference>
<dbReference type="AlphaFoldDB" id="A0A344UG54"/>
<evidence type="ECO:0000256" key="1">
    <source>
        <dbReference type="ARBA" id="ARBA00022553"/>
    </source>
</evidence>
<dbReference type="InterPro" id="IPR011006">
    <property type="entry name" value="CheY-like_superfamily"/>
</dbReference>
<dbReference type="Gene3D" id="1.10.10.10">
    <property type="entry name" value="Winged helix-like DNA-binding domain superfamily/Winged helix DNA-binding domain"/>
    <property type="match status" value="1"/>
</dbReference>
<dbReference type="GO" id="GO:0032993">
    <property type="term" value="C:protein-DNA complex"/>
    <property type="evidence" value="ECO:0007669"/>
    <property type="project" value="TreeGrafter"/>
</dbReference>
<dbReference type="GO" id="GO:0006355">
    <property type="term" value="P:regulation of DNA-templated transcription"/>
    <property type="evidence" value="ECO:0007669"/>
    <property type="project" value="InterPro"/>
</dbReference>
<sequence length="226" mass="24687">MRILLVEDNPALAESLFKALTQAGFAVDAMHDGQDADHVLHTQDYALVILDLALPRLDGWEVLRRLRARRKSVPVLILTAHGSVEDRVRGLDMGADDYLSKPFDLGELEARVRALIRRSHGHDHNLLAVGGLSYDGGSRVFTLAGEALKLTPREHAVLELLMLQGGKAISKDALSERIFGLDESGSADSMEIYVHRLRKKLAHGDVGIVTLRGLGYLLARTEGGDG</sequence>
<dbReference type="PANTHER" id="PTHR48111">
    <property type="entry name" value="REGULATOR OF RPOS"/>
    <property type="match status" value="1"/>
</dbReference>
<dbReference type="Pfam" id="PF00486">
    <property type="entry name" value="Trans_reg_C"/>
    <property type="match status" value="1"/>
</dbReference>
<keyword evidence="4 7" id="KW-0238">DNA-binding</keyword>
<feature type="domain" description="Response regulatory" evidence="8">
    <location>
        <begin position="2"/>
        <end position="116"/>
    </location>
</feature>
<evidence type="ECO:0000256" key="4">
    <source>
        <dbReference type="ARBA" id="ARBA00023125"/>
    </source>
</evidence>
<evidence type="ECO:0000259" key="9">
    <source>
        <dbReference type="PROSITE" id="PS51755"/>
    </source>
</evidence>
<dbReference type="FunFam" id="3.40.50.2300:FF:000002">
    <property type="entry name" value="DNA-binding response regulator PhoP"/>
    <property type="match status" value="1"/>
</dbReference>
<feature type="domain" description="OmpR/PhoB-type" evidence="9">
    <location>
        <begin position="124"/>
        <end position="220"/>
    </location>
</feature>
<dbReference type="SMART" id="SM00448">
    <property type="entry name" value="REC"/>
    <property type="match status" value="1"/>
</dbReference>
<dbReference type="PROSITE" id="PS50110">
    <property type="entry name" value="RESPONSE_REGULATORY"/>
    <property type="match status" value="1"/>
</dbReference>
<dbReference type="PANTHER" id="PTHR48111:SF67">
    <property type="entry name" value="TRANSCRIPTIONAL REGULATORY PROTEIN TCTD"/>
    <property type="match status" value="1"/>
</dbReference>
<dbReference type="EMBL" id="CP029554">
    <property type="protein sequence ID" value="AXE34252.1"/>
    <property type="molecule type" value="Genomic_DNA"/>
</dbReference>
<organism evidence="10 11">
    <name type="scientific">Chromobacterium phragmitis</name>
    <dbReference type="NCBI Taxonomy" id="2202141"/>
    <lineage>
        <taxon>Bacteria</taxon>
        <taxon>Pseudomonadati</taxon>
        <taxon>Pseudomonadota</taxon>
        <taxon>Betaproteobacteria</taxon>
        <taxon>Neisseriales</taxon>
        <taxon>Chromobacteriaceae</taxon>
        <taxon>Chromobacterium</taxon>
    </lineage>
</organism>
<dbReference type="CDD" id="cd17624">
    <property type="entry name" value="REC_OmpR_PmrA-like"/>
    <property type="match status" value="1"/>
</dbReference>
<dbReference type="SMART" id="SM00862">
    <property type="entry name" value="Trans_reg_C"/>
    <property type="match status" value="1"/>
</dbReference>
<dbReference type="GO" id="GO:0005829">
    <property type="term" value="C:cytosol"/>
    <property type="evidence" value="ECO:0007669"/>
    <property type="project" value="TreeGrafter"/>
</dbReference>
<reference evidence="10 11" key="1">
    <citation type="submission" date="2018-05" db="EMBL/GenBank/DDBJ databases">
        <title>Genome sequencing, assembly and analysis of the novel insecticidal bacterium, Chromobacterium phragmitis.</title>
        <authorList>
            <person name="Sparks M.E."/>
            <person name="Blackburn M.B."/>
            <person name="Gundersen-Rindal D.E."/>
        </authorList>
    </citation>
    <scope>NUCLEOTIDE SEQUENCE [LARGE SCALE GENOMIC DNA]</scope>
    <source>
        <strain evidence="10">IIBBL 274-1</strain>
    </source>
</reference>
<evidence type="ECO:0000256" key="3">
    <source>
        <dbReference type="ARBA" id="ARBA00023015"/>
    </source>
</evidence>
<dbReference type="Gene3D" id="3.40.50.2300">
    <property type="match status" value="1"/>
</dbReference>
<dbReference type="KEGG" id="chrb:DK843_08075"/>
<dbReference type="InterPro" id="IPR001789">
    <property type="entry name" value="Sig_transdc_resp-reg_receiver"/>
</dbReference>
<keyword evidence="5" id="KW-0804">Transcription</keyword>
<dbReference type="InterPro" id="IPR039420">
    <property type="entry name" value="WalR-like"/>
</dbReference>
<dbReference type="RefSeq" id="WP_114073004.1">
    <property type="nucleotide sequence ID" value="NZ_CP029554.1"/>
</dbReference>
<dbReference type="InterPro" id="IPR036388">
    <property type="entry name" value="WH-like_DNA-bd_sf"/>
</dbReference>
<feature type="DNA-binding region" description="OmpR/PhoB-type" evidence="7">
    <location>
        <begin position="124"/>
        <end position="220"/>
    </location>
</feature>
<keyword evidence="2" id="KW-0902">Two-component regulatory system</keyword>
<accession>A0A344UG54</accession>
<dbReference type="PROSITE" id="PS51755">
    <property type="entry name" value="OMPR_PHOB"/>
    <property type="match status" value="1"/>
</dbReference>
<keyword evidence="3" id="KW-0805">Transcription regulation</keyword>
<evidence type="ECO:0000259" key="8">
    <source>
        <dbReference type="PROSITE" id="PS50110"/>
    </source>
</evidence>
<dbReference type="GO" id="GO:0000976">
    <property type="term" value="F:transcription cis-regulatory region binding"/>
    <property type="evidence" value="ECO:0007669"/>
    <property type="project" value="TreeGrafter"/>
</dbReference>
<evidence type="ECO:0000313" key="11">
    <source>
        <dbReference type="Proteomes" id="UP000252038"/>
    </source>
</evidence>
<dbReference type="InterPro" id="IPR001867">
    <property type="entry name" value="OmpR/PhoB-type_DNA-bd"/>
</dbReference>
<evidence type="ECO:0000256" key="5">
    <source>
        <dbReference type="ARBA" id="ARBA00023163"/>
    </source>
</evidence>
<evidence type="ECO:0000313" key="10">
    <source>
        <dbReference type="EMBL" id="AXE34252.1"/>
    </source>
</evidence>
<name>A0A344UG54_9NEIS</name>
<evidence type="ECO:0000256" key="2">
    <source>
        <dbReference type="ARBA" id="ARBA00023012"/>
    </source>
</evidence>
<dbReference type="GO" id="GO:0000156">
    <property type="term" value="F:phosphorelay response regulator activity"/>
    <property type="evidence" value="ECO:0007669"/>
    <property type="project" value="TreeGrafter"/>
</dbReference>
<evidence type="ECO:0000256" key="7">
    <source>
        <dbReference type="PROSITE-ProRule" id="PRU01091"/>
    </source>
</evidence>
<dbReference type="CDD" id="cd00383">
    <property type="entry name" value="trans_reg_C"/>
    <property type="match status" value="1"/>
</dbReference>
<keyword evidence="1 6" id="KW-0597">Phosphoprotein</keyword>